<protein>
    <submittedName>
        <fullName evidence="1">Uncharacterized protein</fullName>
    </submittedName>
</protein>
<dbReference type="Proteomes" id="UP000243499">
    <property type="component" value="Chromosome 3"/>
</dbReference>
<dbReference type="Gramene" id="PVH62630">
    <property type="protein sequence ID" value="PVH62630"/>
    <property type="gene ID" value="PAHAL_3G344100"/>
</dbReference>
<name>A0A2T8KKD2_9POAL</name>
<proteinExistence type="predicted"/>
<dbReference type="AlphaFoldDB" id="A0A2T8KKD2"/>
<dbReference type="EMBL" id="CM008048">
    <property type="protein sequence ID" value="PVH62630.1"/>
    <property type="molecule type" value="Genomic_DNA"/>
</dbReference>
<reference evidence="1" key="1">
    <citation type="submission" date="2018-04" db="EMBL/GenBank/DDBJ databases">
        <title>WGS assembly of Panicum hallii.</title>
        <authorList>
            <person name="Lovell J."/>
            <person name="Jenkins J."/>
            <person name="Lowry D."/>
            <person name="Mamidi S."/>
            <person name="Sreedasyam A."/>
            <person name="Weng X."/>
            <person name="Barry K."/>
            <person name="Bonette J."/>
            <person name="Campitelli B."/>
            <person name="Daum C."/>
            <person name="Gordon S."/>
            <person name="Gould B."/>
            <person name="Lipzen A."/>
            <person name="Macqueen A."/>
            <person name="Palacio-Mejia J."/>
            <person name="Plott C."/>
            <person name="Shakirov E."/>
            <person name="Shu S."/>
            <person name="Yoshinaga Y."/>
            <person name="Zane M."/>
            <person name="Rokhsar D."/>
            <person name="Grimwood J."/>
            <person name="Schmutz J."/>
            <person name="Juenger T."/>
        </authorList>
    </citation>
    <scope>NUCLEOTIDE SEQUENCE [LARGE SCALE GENOMIC DNA]</scope>
    <source>
        <strain evidence="1">FIL2</strain>
    </source>
</reference>
<evidence type="ECO:0000313" key="1">
    <source>
        <dbReference type="EMBL" id="PVH62630.1"/>
    </source>
</evidence>
<organism evidence="1">
    <name type="scientific">Panicum hallii</name>
    <dbReference type="NCBI Taxonomy" id="206008"/>
    <lineage>
        <taxon>Eukaryota</taxon>
        <taxon>Viridiplantae</taxon>
        <taxon>Streptophyta</taxon>
        <taxon>Embryophyta</taxon>
        <taxon>Tracheophyta</taxon>
        <taxon>Spermatophyta</taxon>
        <taxon>Magnoliopsida</taxon>
        <taxon>Liliopsida</taxon>
        <taxon>Poales</taxon>
        <taxon>Poaceae</taxon>
        <taxon>PACMAD clade</taxon>
        <taxon>Panicoideae</taxon>
        <taxon>Panicodae</taxon>
        <taxon>Paniceae</taxon>
        <taxon>Panicinae</taxon>
        <taxon>Panicum</taxon>
        <taxon>Panicum sect. Panicum</taxon>
    </lineage>
</organism>
<sequence>MNSGTSHQAYMCRYHTSFKILAKPFLLQHIQFLLRFLELLKFLLNASCLAPV</sequence>
<gene>
    <name evidence="1" type="ORF">PAHAL_3G344100</name>
</gene>
<accession>A0A2T8KKD2</accession>